<feature type="transmembrane region" description="Helical" evidence="7">
    <location>
        <begin position="153"/>
        <end position="172"/>
    </location>
</feature>
<evidence type="ECO:0000259" key="8">
    <source>
        <dbReference type="PROSITE" id="PS50850"/>
    </source>
</evidence>
<feature type="region of interest" description="Disordered" evidence="6">
    <location>
        <begin position="47"/>
        <end position="90"/>
    </location>
</feature>
<dbReference type="eggNOG" id="COG2814">
    <property type="taxonomic scope" value="Bacteria"/>
</dbReference>
<sequence length="859" mass="92109">MTLFFVRISLCFRLVVPSIGGRMYTLEDDHDTSSRLQQQAIQRELKAAKDAAATTGDDPQHEERDVREGHDAPTLVNAPTGPLTGTSTSTSVREQLSDSLRQLVPQGNRRLAIMALSIACFAVFVTALDETVVVTALPQVITDLKLSLTQLDHASWIVSAYLLGFVVAMPLMGRVSDIYGRRRIFQICLAIFGIGSFLCAIAPLLGQRFPLGFLQPLGIDTSSSGLIWLISARFFQAIGGGALVPVAMAIAGDFYTQKRLGIALGIIGAVTEIGGALGPLYGALVVEHLGWQAIFYLNIPIVGVLMAGTWFCIPKGEHQREGVDWLGSILLGLALTCLSLGLAQQGAEMGTAHVSTGAAPQNNPVILTLAVLFFIAFVLVERKVRWPVVELSLFKRITFSASTLVSLLVGASLIIAMADIPIYVDTVMQLTVMDSGLALLRMTALIPVGALLGGWLCNYITCRWTAVLGLLFTAGGFYLMSRWPINVSWTQITTSTVVAGLGFGLVISPIGTSALNAVKSRQAGMSSAVITALRMVGMILGLAILTSWALADFNSRIKGYASISMKATAGDYIIWVQNYAVHVVRSAHTVYTSVFFATMWLCLLAIIPAVFLWGNQVPVAERELDLSATPIPGKSIFAQPRQVLAVGSILLVLLLIGSGILATFIVDGPMLRQQSAKPLLRSLTLQVGLDQQAVTSLLTSQLKIKSDTISNISVAPLPNDGLRLSLRLNINTNGIKRSMTVAMEGQLGLDQKQNIHLKVTHLSRDGLDAGPQATAAMQDPVNEMFTNSIMPALHAQLKSVQIRAVHTTTALNCSKGTMMLVIQLETPAVADLPHIATPAPYCFTGPIDINKLSPTLTIP</sequence>
<evidence type="ECO:0000256" key="4">
    <source>
        <dbReference type="ARBA" id="ARBA00022989"/>
    </source>
</evidence>
<keyword evidence="2" id="KW-0813">Transport</keyword>
<keyword evidence="4 7" id="KW-1133">Transmembrane helix</keyword>
<dbReference type="AlphaFoldDB" id="D6TP51"/>
<organism evidence="9 10">
    <name type="scientific">Ktedonobacter racemifer DSM 44963</name>
    <dbReference type="NCBI Taxonomy" id="485913"/>
    <lineage>
        <taxon>Bacteria</taxon>
        <taxon>Bacillati</taxon>
        <taxon>Chloroflexota</taxon>
        <taxon>Ktedonobacteria</taxon>
        <taxon>Ktedonobacterales</taxon>
        <taxon>Ktedonobacteraceae</taxon>
        <taxon>Ktedonobacter</taxon>
    </lineage>
</organism>
<dbReference type="InterPro" id="IPR036259">
    <property type="entry name" value="MFS_trans_sf"/>
</dbReference>
<feature type="transmembrane region" description="Helical" evidence="7">
    <location>
        <begin position="325"/>
        <end position="343"/>
    </location>
</feature>
<comment type="subcellular location">
    <subcellularLocation>
        <location evidence="1">Cell membrane</location>
        <topology evidence="1">Multi-pass membrane protein</topology>
    </subcellularLocation>
</comment>
<dbReference type="STRING" id="485913.Krac_8738"/>
<dbReference type="InterPro" id="IPR020846">
    <property type="entry name" value="MFS_dom"/>
</dbReference>
<feature type="transmembrane region" description="Helical" evidence="7">
    <location>
        <begin position="111"/>
        <end position="128"/>
    </location>
</feature>
<dbReference type="CDD" id="cd17321">
    <property type="entry name" value="MFS_MMR_MDR_like"/>
    <property type="match status" value="1"/>
</dbReference>
<feature type="transmembrane region" description="Helical" evidence="7">
    <location>
        <begin position="464"/>
        <end position="485"/>
    </location>
</feature>
<feature type="transmembrane region" description="Helical" evidence="7">
    <location>
        <begin position="401"/>
        <end position="424"/>
    </location>
</feature>
<feature type="compositionally biased region" description="Low complexity" evidence="6">
    <location>
        <begin position="79"/>
        <end position="90"/>
    </location>
</feature>
<reference evidence="9 10" key="1">
    <citation type="journal article" date="2011" name="Stand. Genomic Sci.">
        <title>Non-contiguous finished genome sequence and contextual data of the filamentous soil bacterium Ktedonobacter racemifer type strain (SOSP1-21).</title>
        <authorList>
            <person name="Chang Y.J."/>
            <person name="Land M."/>
            <person name="Hauser L."/>
            <person name="Chertkov O."/>
            <person name="Del Rio T.G."/>
            <person name="Nolan M."/>
            <person name="Copeland A."/>
            <person name="Tice H."/>
            <person name="Cheng J.F."/>
            <person name="Lucas S."/>
            <person name="Han C."/>
            <person name="Goodwin L."/>
            <person name="Pitluck S."/>
            <person name="Ivanova N."/>
            <person name="Ovchinikova G."/>
            <person name="Pati A."/>
            <person name="Chen A."/>
            <person name="Palaniappan K."/>
            <person name="Mavromatis K."/>
            <person name="Liolios K."/>
            <person name="Brettin T."/>
            <person name="Fiebig A."/>
            <person name="Rohde M."/>
            <person name="Abt B."/>
            <person name="Goker M."/>
            <person name="Detter J.C."/>
            <person name="Woyke T."/>
            <person name="Bristow J."/>
            <person name="Eisen J.A."/>
            <person name="Markowitz V."/>
            <person name="Hugenholtz P."/>
            <person name="Kyrpides N.C."/>
            <person name="Klenk H.P."/>
            <person name="Lapidus A."/>
        </authorList>
    </citation>
    <scope>NUCLEOTIDE SEQUENCE [LARGE SCALE GENOMIC DNA]</scope>
    <source>
        <strain evidence="10">DSM 44963</strain>
    </source>
</reference>
<evidence type="ECO:0000256" key="6">
    <source>
        <dbReference type="SAM" id="MobiDB-lite"/>
    </source>
</evidence>
<feature type="transmembrane region" description="Helical" evidence="7">
    <location>
        <begin position="436"/>
        <end position="457"/>
    </location>
</feature>
<keyword evidence="3 7" id="KW-0812">Transmembrane</keyword>
<dbReference type="InParanoid" id="D6TP51"/>
<evidence type="ECO:0000313" key="10">
    <source>
        <dbReference type="Proteomes" id="UP000004508"/>
    </source>
</evidence>
<evidence type="ECO:0000256" key="5">
    <source>
        <dbReference type="ARBA" id="ARBA00023136"/>
    </source>
</evidence>
<dbReference type="GO" id="GO:0022857">
    <property type="term" value="F:transmembrane transporter activity"/>
    <property type="evidence" value="ECO:0007669"/>
    <property type="project" value="InterPro"/>
</dbReference>
<proteinExistence type="predicted"/>
<evidence type="ECO:0000256" key="2">
    <source>
        <dbReference type="ARBA" id="ARBA00022448"/>
    </source>
</evidence>
<evidence type="ECO:0000313" key="9">
    <source>
        <dbReference type="EMBL" id="EFH87407.1"/>
    </source>
</evidence>
<feature type="transmembrane region" description="Helical" evidence="7">
    <location>
        <begin position="226"/>
        <end position="248"/>
    </location>
</feature>
<dbReference type="GO" id="GO:0005886">
    <property type="term" value="C:plasma membrane"/>
    <property type="evidence" value="ECO:0007669"/>
    <property type="project" value="UniProtKB-SubCell"/>
</dbReference>
<dbReference type="PANTHER" id="PTHR23501:SF191">
    <property type="entry name" value="VACUOLAR BASIC AMINO ACID TRANSPORTER 4"/>
    <property type="match status" value="1"/>
</dbReference>
<feature type="transmembrane region" description="Helical" evidence="7">
    <location>
        <begin position="590"/>
        <end position="613"/>
    </location>
</feature>
<dbReference type="Pfam" id="PF07690">
    <property type="entry name" value="MFS_1"/>
    <property type="match status" value="1"/>
</dbReference>
<name>D6TP51_KTERA</name>
<evidence type="ECO:0000256" key="3">
    <source>
        <dbReference type="ARBA" id="ARBA00022692"/>
    </source>
</evidence>
<feature type="transmembrane region" description="Helical" evidence="7">
    <location>
        <begin position="530"/>
        <end position="551"/>
    </location>
</feature>
<dbReference type="InterPro" id="IPR011701">
    <property type="entry name" value="MFS"/>
</dbReference>
<dbReference type="Proteomes" id="UP000004508">
    <property type="component" value="Unassembled WGS sequence"/>
</dbReference>
<keyword evidence="10" id="KW-1185">Reference proteome</keyword>
<comment type="caution">
    <text evidence="9">The sequence shown here is derived from an EMBL/GenBank/DDBJ whole genome shotgun (WGS) entry which is preliminary data.</text>
</comment>
<evidence type="ECO:0000256" key="1">
    <source>
        <dbReference type="ARBA" id="ARBA00004651"/>
    </source>
</evidence>
<accession>D6TP51</accession>
<feature type="transmembrane region" description="Helical" evidence="7">
    <location>
        <begin position="293"/>
        <end position="313"/>
    </location>
</feature>
<dbReference type="Gene3D" id="1.20.1250.20">
    <property type="entry name" value="MFS general substrate transporter like domains"/>
    <property type="match status" value="1"/>
</dbReference>
<dbReference type="Gene3D" id="1.20.1720.10">
    <property type="entry name" value="Multidrug resistance protein D"/>
    <property type="match status" value="1"/>
</dbReference>
<keyword evidence="5 7" id="KW-0472">Membrane</keyword>
<feature type="transmembrane region" description="Helical" evidence="7">
    <location>
        <begin position="497"/>
        <end position="518"/>
    </location>
</feature>
<feature type="transmembrane region" description="Helical" evidence="7">
    <location>
        <begin position="184"/>
        <end position="206"/>
    </location>
</feature>
<feature type="transmembrane region" description="Helical" evidence="7">
    <location>
        <begin position="260"/>
        <end position="281"/>
    </location>
</feature>
<gene>
    <name evidence="9" type="ORF">Krac_8738</name>
</gene>
<evidence type="ECO:0000256" key="7">
    <source>
        <dbReference type="SAM" id="Phobius"/>
    </source>
</evidence>
<dbReference type="EMBL" id="ADVG01000002">
    <property type="protein sequence ID" value="EFH87407.1"/>
    <property type="molecule type" value="Genomic_DNA"/>
</dbReference>
<feature type="transmembrane region" description="Helical" evidence="7">
    <location>
        <begin position="363"/>
        <end position="380"/>
    </location>
</feature>
<protein>
    <submittedName>
        <fullName evidence="9">Major facilitator superfamily MFS_1</fullName>
    </submittedName>
</protein>
<dbReference type="PROSITE" id="PS50850">
    <property type="entry name" value="MFS"/>
    <property type="match status" value="1"/>
</dbReference>
<dbReference type="SUPFAM" id="SSF103473">
    <property type="entry name" value="MFS general substrate transporter"/>
    <property type="match status" value="1"/>
</dbReference>
<dbReference type="PANTHER" id="PTHR23501">
    <property type="entry name" value="MAJOR FACILITATOR SUPERFAMILY"/>
    <property type="match status" value="1"/>
</dbReference>
<feature type="domain" description="Major facilitator superfamily (MFS) profile" evidence="8">
    <location>
        <begin position="115"/>
        <end position="617"/>
    </location>
</feature>
<feature type="transmembrane region" description="Helical" evidence="7">
    <location>
        <begin position="643"/>
        <end position="666"/>
    </location>
</feature>
<feature type="compositionally biased region" description="Basic and acidic residues" evidence="6">
    <location>
        <begin position="58"/>
        <end position="71"/>
    </location>
</feature>